<dbReference type="NCBIfam" id="NF005559">
    <property type="entry name" value="PRK07231.1"/>
    <property type="match status" value="1"/>
</dbReference>
<dbReference type="GO" id="GO:0047936">
    <property type="term" value="F:glucose 1-dehydrogenase [NAD(P)+] activity"/>
    <property type="evidence" value="ECO:0007669"/>
    <property type="project" value="UniProtKB-EC"/>
</dbReference>
<dbReference type="SUPFAM" id="SSF51735">
    <property type="entry name" value="NAD(P)-binding Rossmann-fold domains"/>
    <property type="match status" value="1"/>
</dbReference>
<proteinExistence type="inferred from homology"/>
<dbReference type="CDD" id="cd05233">
    <property type="entry name" value="SDR_c"/>
    <property type="match status" value="1"/>
</dbReference>
<dbReference type="Pfam" id="PF13561">
    <property type="entry name" value="adh_short_C2"/>
    <property type="match status" value="1"/>
</dbReference>
<evidence type="ECO:0000256" key="2">
    <source>
        <dbReference type="ARBA" id="ARBA00023002"/>
    </source>
</evidence>
<comment type="similarity">
    <text evidence="1">Belongs to the short-chain dehydrogenases/reductases (SDR) family.</text>
</comment>
<dbReference type="PROSITE" id="PS00061">
    <property type="entry name" value="ADH_SHORT"/>
    <property type="match status" value="1"/>
</dbReference>
<dbReference type="AlphaFoldDB" id="A0A7X4GLA5"/>
<dbReference type="InterPro" id="IPR002347">
    <property type="entry name" value="SDR_fam"/>
</dbReference>
<dbReference type="Proteomes" id="UP000465810">
    <property type="component" value="Unassembled WGS sequence"/>
</dbReference>
<dbReference type="PANTHER" id="PTHR42760:SF133">
    <property type="entry name" value="3-OXOACYL-[ACYL-CARRIER-PROTEIN] REDUCTASE"/>
    <property type="match status" value="1"/>
</dbReference>
<dbReference type="InterPro" id="IPR020904">
    <property type="entry name" value="Sc_DH/Rdtase_CS"/>
</dbReference>
<dbReference type="InterPro" id="IPR036291">
    <property type="entry name" value="NAD(P)-bd_dom_sf"/>
</dbReference>
<protein>
    <submittedName>
        <fullName evidence="3">Glucose 1-dehydrogenase</fullName>
        <ecNumber evidence="3">1.1.1.47</ecNumber>
    </submittedName>
</protein>
<reference evidence="3 4" key="1">
    <citation type="submission" date="2019-12" db="EMBL/GenBank/DDBJ databases">
        <authorList>
            <person name="Feng G."/>
            <person name="Zhu H."/>
        </authorList>
    </citation>
    <scope>NUCLEOTIDE SEQUENCE [LARGE SCALE GENOMIC DNA]</scope>
    <source>
        <strain evidence="3 4">FGD1</strain>
    </source>
</reference>
<dbReference type="FunFam" id="3.40.50.720:FF:000084">
    <property type="entry name" value="Short-chain dehydrogenase reductase"/>
    <property type="match status" value="1"/>
</dbReference>
<evidence type="ECO:0000256" key="1">
    <source>
        <dbReference type="ARBA" id="ARBA00006484"/>
    </source>
</evidence>
<keyword evidence="4" id="KW-1185">Reference proteome</keyword>
<sequence>MAVGGRFEGRVALITGGASGMGAAFAQTFVDEGGRVVIADLNDELGAQFAEGLGSNAVYRRTDVSVEEDVAATVDAAMCRFGRIDVLFNNAGIGGMGSTSDTSADLWRKVLEVDLFSVFYCSKAVIPHMKAIGGGSIINNASISGLSGDFGMASYNAAKGGIVNYTKNLALDLAGQGIRVNAICPGAIDTALFSGVAQVPGLLDAFINAIPLGRLGAAKEVAEVVAFLASDAASYVTGAAIPVDGGVVAATGLPNLNRFMEGLKAKYA</sequence>
<evidence type="ECO:0000313" key="4">
    <source>
        <dbReference type="Proteomes" id="UP000465810"/>
    </source>
</evidence>
<evidence type="ECO:0000313" key="3">
    <source>
        <dbReference type="EMBL" id="MYM00341.1"/>
    </source>
</evidence>
<accession>A0A7X4GLA5</accession>
<gene>
    <name evidence="3" type="ORF">GR702_21615</name>
</gene>
<dbReference type="PRINTS" id="PR00080">
    <property type="entry name" value="SDRFAMILY"/>
</dbReference>
<dbReference type="Gene3D" id="3.40.50.720">
    <property type="entry name" value="NAD(P)-binding Rossmann-like Domain"/>
    <property type="match status" value="1"/>
</dbReference>
<dbReference type="EMBL" id="WVTD01000043">
    <property type="protein sequence ID" value="MYM00341.1"/>
    <property type="molecule type" value="Genomic_DNA"/>
</dbReference>
<organism evidence="3 4">
    <name type="scientific">Novosphingobium silvae</name>
    <dbReference type="NCBI Taxonomy" id="2692619"/>
    <lineage>
        <taxon>Bacteria</taxon>
        <taxon>Pseudomonadati</taxon>
        <taxon>Pseudomonadota</taxon>
        <taxon>Alphaproteobacteria</taxon>
        <taxon>Sphingomonadales</taxon>
        <taxon>Sphingomonadaceae</taxon>
        <taxon>Novosphingobium</taxon>
    </lineage>
</organism>
<dbReference type="PRINTS" id="PR00081">
    <property type="entry name" value="GDHRDH"/>
</dbReference>
<name>A0A7X4GLA5_9SPHN</name>
<comment type="caution">
    <text evidence="3">The sequence shown here is derived from an EMBL/GenBank/DDBJ whole genome shotgun (WGS) entry which is preliminary data.</text>
</comment>
<dbReference type="EC" id="1.1.1.47" evidence="3"/>
<dbReference type="PANTHER" id="PTHR42760">
    <property type="entry name" value="SHORT-CHAIN DEHYDROGENASES/REDUCTASES FAMILY MEMBER"/>
    <property type="match status" value="1"/>
</dbReference>
<keyword evidence="2 3" id="KW-0560">Oxidoreductase</keyword>